<dbReference type="Proteomes" id="UP000538147">
    <property type="component" value="Unassembled WGS sequence"/>
</dbReference>
<dbReference type="PANTHER" id="PTHR11070:SF30">
    <property type="entry name" value="F-BOX DNA HELICASE 1"/>
    <property type="match status" value="1"/>
</dbReference>
<dbReference type="Pfam" id="PF13361">
    <property type="entry name" value="UvrD_C"/>
    <property type="match status" value="1"/>
</dbReference>
<dbReference type="InterPro" id="IPR000212">
    <property type="entry name" value="DNA_helicase_UvrD/REP"/>
</dbReference>
<dbReference type="GO" id="GO:0003677">
    <property type="term" value="F:DNA binding"/>
    <property type="evidence" value="ECO:0007669"/>
    <property type="project" value="InterPro"/>
</dbReference>
<dbReference type="EMBL" id="JACIIV010000021">
    <property type="protein sequence ID" value="MBB6228606.1"/>
    <property type="molecule type" value="Genomic_DNA"/>
</dbReference>
<keyword evidence="1" id="KW-0547">Nucleotide-binding</keyword>
<evidence type="ECO:0000256" key="2">
    <source>
        <dbReference type="ARBA" id="ARBA00022801"/>
    </source>
</evidence>
<feature type="domain" description="UvrD-like helicase ATP-binding" evidence="9">
    <location>
        <begin position="133"/>
        <end position="199"/>
    </location>
</feature>
<protein>
    <recommendedName>
        <fullName evidence="7">DNA 3'-5' helicase</fullName>
        <ecNumber evidence="7">5.6.2.4</ecNumber>
    </recommendedName>
</protein>
<evidence type="ECO:0000256" key="1">
    <source>
        <dbReference type="ARBA" id="ARBA00022741"/>
    </source>
</evidence>
<evidence type="ECO:0000256" key="6">
    <source>
        <dbReference type="ARBA" id="ARBA00034617"/>
    </source>
</evidence>
<evidence type="ECO:0000256" key="3">
    <source>
        <dbReference type="ARBA" id="ARBA00022806"/>
    </source>
</evidence>
<dbReference type="GO" id="GO:0043138">
    <property type="term" value="F:3'-5' DNA helicase activity"/>
    <property type="evidence" value="ECO:0007669"/>
    <property type="project" value="UniProtKB-EC"/>
</dbReference>
<dbReference type="InterPro" id="IPR014017">
    <property type="entry name" value="DNA_helicase_UvrD-like_C"/>
</dbReference>
<dbReference type="GO" id="GO:0005524">
    <property type="term" value="F:ATP binding"/>
    <property type="evidence" value="ECO:0007669"/>
    <property type="project" value="UniProtKB-KW"/>
</dbReference>
<evidence type="ECO:0000313" key="12">
    <source>
        <dbReference type="Proteomes" id="UP000538147"/>
    </source>
</evidence>
<dbReference type="EC" id="5.6.2.4" evidence="7"/>
<dbReference type="GO" id="GO:0000724">
    <property type="term" value="P:double-strand break repair via homologous recombination"/>
    <property type="evidence" value="ECO:0007669"/>
    <property type="project" value="TreeGrafter"/>
</dbReference>
<keyword evidence="3 11" id="KW-0347">Helicase</keyword>
<keyword evidence="5" id="KW-0413">Isomerase</keyword>
<dbReference type="GO" id="GO:0016787">
    <property type="term" value="F:hydrolase activity"/>
    <property type="evidence" value="ECO:0007669"/>
    <property type="project" value="UniProtKB-KW"/>
</dbReference>
<dbReference type="InterPro" id="IPR014016">
    <property type="entry name" value="UvrD-like_ATP-bd"/>
</dbReference>
<evidence type="ECO:0000259" key="9">
    <source>
        <dbReference type="Pfam" id="PF00580"/>
    </source>
</evidence>
<keyword evidence="2" id="KW-0378">Hydrolase</keyword>
<name>A0A841L8U8_9SPHN</name>
<gene>
    <name evidence="11" type="ORF">FHS79_002796</name>
</gene>
<evidence type="ECO:0000256" key="8">
    <source>
        <dbReference type="ARBA" id="ARBA00048988"/>
    </source>
</evidence>
<dbReference type="AlphaFoldDB" id="A0A841L8U8"/>
<evidence type="ECO:0000256" key="4">
    <source>
        <dbReference type="ARBA" id="ARBA00022840"/>
    </source>
</evidence>
<proteinExistence type="predicted"/>
<evidence type="ECO:0000313" key="11">
    <source>
        <dbReference type="EMBL" id="MBB6228606.1"/>
    </source>
</evidence>
<keyword evidence="12" id="KW-1185">Reference proteome</keyword>
<dbReference type="GO" id="GO:0031297">
    <property type="term" value="P:replication fork processing"/>
    <property type="evidence" value="ECO:0007669"/>
    <property type="project" value="TreeGrafter"/>
</dbReference>
<dbReference type="Pfam" id="PF00580">
    <property type="entry name" value="UvrD-helicase"/>
    <property type="match status" value="1"/>
</dbReference>
<evidence type="ECO:0000259" key="10">
    <source>
        <dbReference type="Pfam" id="PF13361"/>
    </source>
</evidence>
<dbReference type="InterPro" id="IPR027417">
    <property type="entry name" value="P-loop_NTPase"/>
</dbReference>
<dbReference type="SUPFAM" id="SSF52540">
    <property type="entry name" value="P-loop containing nucleoside triphosphate hydrolases"/>
    <property type="match status" value="1"/>
</dbReference>
<accession>A0A841L8U8</accession>
<sequence>MAEYGRRWPARGLYVAFNKSIADEARRKFPQSIDTRTGHSVAFRALKIHERGQLISTFRFEHLRAYDELISGVPGMTDGQVRASILRTLNNFLIDGGTSLKAAHCALDDTSQRNAVRRMTLAVANKLLRFRKHDLPITHDTYLKAFELWHRIEGDLQYLLLDEAQDLNPVMISIAAKSNLPTIVVGDSHQSIYRFRGAVDAMDQFAVDAMPLSQSWRFGADVAKLANRILLHHSAPPRHPLTGNPARFTEILKYGGHVRTGPGTAVLARTNARLFESLANIQKPFHLIGGIEDLQRQLSSAYALRHHRLNLVIDETVSRFTSWPALDNAAERGDPDARKLREIVERYGVQLPAILDRLGRLHCSREADAPLIVSTAHKAKGREFATVVVLDDFDLPSELVKRRRKDASQLHETNQLINLLYVACTRATDRLYLAEGLFNELC</sequence>
<comment type="caution">
    <text evidence="11">The sequence shown here is derived from an EMBL/GenBank/DDBJ whole genome shotgun (WGS) entry which is preliminary data.</text>
</comment>
<dbReference type="Gene3D" id="3.40.50.300">
    <property type="entry name" value="P-loop containing nucleotide triphosphate hydrolases"/>
    <property type="match status" value="2"/>
</dbReference>
<organism evidence="11 12">
    <name type="scientific">Polymorphobacter multimanifer</name>
    <dbReference type="NCBI Taxonomy" id="1070431"/>
    <lineage>
        <taxon>Bacteria</taxon>
        <taxon>Pseudomonadati</taxon>
        <taxon>Pseudomonadota</taxon>
        <taxon>Alphaproteobacteria</taxon>
        <taxon>Sphingomonadales</taxon>
        <taxon>Sphingosinicellaceae</taxon>
        <taxon>Polymorphobacter</taxon>
    </lineage>
</organism>
<evidence type="ECO:0000256" key="7">
    <source>
        <dbReference type="ARBA" id="ARBA00034808"/>
    </source>
</evidence>
<keyword evidence="4" id="KW-0067">ATP-binding</keyword>
<evidence type="ECO:0000256" key="5">
    <source>
        <dbReference type="ARBA" id="ARBA00023235"/>
    </source>
</evidence>
<comment type="catalytic activity">
    <reaction evidence="8">
        <text>ATP + H2O = ADP + phosphate + H(+)</text>
        <dbReference type="Rhea" id="RHEA:13065"/>
        <dbReference type="ChEBI" id="CHEBI:15377"/>
        <dbReference type="ChEBI" id="CHEBI:15378"/>
        <dbReference type="ChEBI" id="CHEBI:30616"/>
        <dbReference type="ChEBI" id="CHEBI:43474"/>
        <dbReference type="ChEBI" id="CHEBI:456216"/>
        <dbReference type="EC" id="5.6.2.4"/>
    </reaction>
</comment>
<comment type="catalytic activity">
    <reaction evidence="6">
        <text>Couples ATP hydrolysis with the unwinding of duplex DNA by translocating in the 3'-5' direction.</text>
        <dbReference type="EC" id="5.6.2.4"/>
    </reaction>
</comment>
<feature type="domain" description="UvrD-like helicase C-terminal" evidence="10">
    <location>
        <begin position="371"/>
        <end position="433"/>
    </location>
</feature>
<reference evidence="11 12" key="1">
    <citation type="submission" date="2020-08" db="EMBL/GenBank/DDBJ databases">
        <title>Genomic Encyclopedia of Type Strains, Phase IV (KMG-IV): sequencing the most valuable type-strain genomes for metagenomic binning, comparative biology and taxonomic classification.</title>
        <authorList>
            <person name="Goeker M."/>
        </authorList>
    </citation>
    <scope>NUCLEOTIDE SEQUENCE [LARGE SCALE GENOMIC DNA]</scope>
    <source>
        <strain evidence="11 12">DSM 102189</strain>
    </source>
</reference>
<dbReference type="PANTHER" id="PTHR11070">
    <property type="entry name" value="UVRD / RECB / PCRA DNA HELICASE FAMILY MEMBER"/>
    <property type="match status" value="1"/>
</dbReference>